<dbReference type="Gene3D" id="1.10.510.10">
    <property type="entry name" value="Transferase(Phosphotransferase) domain 1"/>
    <property type="match status" value="1"/>
</dbReference>
<dbReference type="InterPro" id="IPR011009">
    <property type="entry name" value="Kinase-like_dom_sf"/>
</dbReference>
<accession>A0ABV2B313</accession>
<comment type="caution">
    <text evidence="1">The sequence shown here is derived from an EMBL/GenBank/DDBJ whole genome shotgun (WGS) entry which is preliminary data.</text>
</comment>
<dbReference type="Pfam" id="PF06293">
    <property type="entry name" value="Kdo"/>
    <property type="match status" value="1"/>
</dbReference>
<name>A0ABV2B313_9GAMM</name>
<sequence length="196" mass="22600">MIYQLPDDAGAAKFIMPRSLPRDAVRKYFNCQAKRELQGSRELAAIGLQVPRTFGWGMTPSPAARYESVLFMQMLPSFVSGLDFIRTETNIERRQRFLQRLARQLARLHGNGYVHRDCHFANICLVDDDTLIWIDNDIRKPVRRAERAKGLSKALALLKSTARSDLSDHEWKSFTQWVRNALADWPVGEHLINEVF</sequence>
<gene>
    <name evidence="1" type="ORF">SADO_11014</name>
</gene>
<reference evidence="1 2" key="1">
    <citation type="submission" date="2013-03" db="EMBL/GenBank/DDBJ databases">
        <title>Salinisphaera dokdonensis CL-ES53 Genome Sequencing.</title>
        <authorList>
            <person name="Li C."/>
            <person name="Lai Q."/>
            <person name="Shao Z."/>
        </authorList>
    </citation>
    <scope>NUCLEOTIDE SEQUENCE [LARGE SCALE GENOMIC DNA]</scope>
    <source>
        <strain evidence="1 2">CL-ES53</strain>
    </source>
</reference>
<keyword evidence="2" id="KW-1185">Reference proteome</keyword>
<dbReference type="Proteomes" id="UP001460888">
    <property type="component" value="Unassembled WGS sequence"/>
</dbReference>
<proteinExistence type="predicted"/>
<protein>
    <submittedName>
        <fullName evidence="1">Uncharacterized protein</fullName>
    </submittedName>
</protein>
<dbReference type="SUPFAM" id="SSF56112">
    <property type="entry name" value="Protein kinase-like (PK-like)"/>
    <property type="match status" value="1"/>
</dbReference>
<evidence type="ECO:0000313" key="2">
    <source>
        <dbReference type="Proteomes" id="UP001460888"/>
    </source>
</evidence>
<dbReference type="EMBL" id="APND01000003">
    <property type="protein sequence ID" value="MES1929783.1"/>
    <property type="molecule type" value="Genomic_DNA"/>
</dbReference>
<organism evidence="1 2">
    <name type="scientific">Salinisphaera dokdonensis CL-ES53</name>
    <dbReference type="NCBI Taxonomy" id="1304272"/>
    <lineage>
        <taxon>Bacteria</taxon>
        <taxon>Pseudomonadati</taxon>
        <taxon>Pseudomonadota</taxon>
        <taxon>Gammaproteobacteria</taxon>
        <taxon>Salinisphaerales</taxon>
        <taxon>Salinisphaeraceae</taxon>
        <taxon>Salinisphaera</taxon>
    </lineage>
</organism>
<evidence type="ECO:0000313" key="1">
    <source>
        <dbReference type="EMBL" id="MES1929783.1"/>
    </source>
</evidence>
<dbReference type="RefSeq" id="WP_353111343.1">
    <property type="nucleotide sequence ID" value="NZ_APND01000003.1"/>
</dbReference>